<dbReference type="InterPro" id="IPR008422">
    <property type="entry name" value="KN_HD"/>
</dbReference>
<evidence type="ECO:0000256" key="1">
    <source>
        <dbReference type="ARBA" id="ARBA00005800"/>
    </source>
</evidence>
<evidence type="ECO:0000256" key="4">
    <source>
        <dbReference type="ARBA" id="ARBA00023242"/>
    </source>
</evidence>
<dbReference type="GO" id="GO:0000981">
    <property type="term" value="F:DNA-binding transcription factor activity, RNA polymerase II-specific"/>
    <property type="evidence" value="ECO:0007669"/>
    <property type="project" value="TreeGrafter"/>
</dbReference>
<sequence length="846" mass="90971">MVAATDDLGTRLLVSIDTFFDGIQHSDINTFKADWTNIDKDFVNNCDAGTLDSDTSLRAVGVSDFMQLLCDAFIDLEVKVEGRAAELHEDLIAEATEDDHTYPRSPSPSRATRSPSPSSSSQLPSGNLPSYIPPSYTWLLSNLHNPYPSTTIRDTIASTTNTPRRLIDAWFVDVRRRIGWTNLIEGRSGLKGGGALTHGKGTPGVRRPHKTLGPPPNPINNLVNGITEVPKYKTRKELVAAATRFFVKPVVDTSDVGMGLAFSANANHLSASENQTFTVMADTARMLYRDKLHPTELAVAVTSRVKQWTPGLGEMAKEVREEERRRKRSRGVKREEEEEEEEEYSSDGKKRKRYTSPSDSSTPSSSAPTTPTDATFPSPNPNTNLKRKRAVSFADPASTSSFPTVSPSTKRLRSALNSAGVSRSVSDPTPMPLPQQQQTQSSQQQQQTQIPKPPPLTFDGFPAPVLDSWFTSLTSPPSQSESQGFALEKDFGNQWIDPLFFGFPDPVIRSSEQQEQEHGDASNRFAYFSGNANVDVTIPDLHSAFPVFPSSSSSSSSSLPSTPALSASGSLTEEESEERDSLFGDGEGEGEECAVGVYAGGDGKSLTPGDILGGNTNNNNNNNTTNNDNTTATTTTTNVADNTNTYPDYPPTNLPTLPDLSSLSSLPDLTSFPTFPTSTFPTSTFPTSASTFPNTSNLSSSSFDTFDFSSFPSLPEFNLNLDSEFNLEEGFPDFLVDPGFGSNVNVDFGFGFGSFGVGGGAGNGDGGAGNGDGDVDVDSFVAMLQSQSQTQSQNQSLPQPQTQTQAQSQTQPRPQIPWAGPTPTRERFGAIAIAPPATTAMVGTNA</sequence>
<comment type="similarity">
    <text evidence="1">Belongs to the TALE/M-ATYP homeobox family.</text>
</comment>
<feature type="domain" description="KN homeodomain" evidence="6">
    <location>
        <begin position="138"/>
        <end position="177"/>
    </location>
</feature>
<protein>
    <submittedName>
        <fullName evidence="7">HD1 homeodomain mating-type protein Le.a1-2</fullName>
    </submittedName>
</protein>
<feature type="compositionally biased region" description="Polar residues" evidence="5">
    <location>
        <begin position="415"/>
        <end position="427"/>
    </location>
</feature>
<evidence type="ECO:0000256" key="2">
    <source>
        <dbReference type="ARBA" id="ARBA00023125"/>
    </source>
</evidence>
<evidence type="ECO:0000259" key="6">
    <source>
        <dbReference type="Pfam" id="PF05920"/>
    </source>
</evidence>
<dbReference type="Gene3D" id="1.10.10.60">
    <property type="entry name" value="Homeodomain-like"/>
    <property type="match status" value="1"/>
</dbReference>
<feature type="compositionally biased region" description="Low complexity" evidence="5">
    <location>
        <begin position="549"/>
        <end position="571"/>
    </location>
</feature>
<evidence type="ECO:0000256" key="5">
    <source>
        <dbReference type="SAM" id="MobiDB-lite"/>
    </source>
</evidence>
<feature type="compositionally biased region" description="Low complexity" evidence="5">
    <location>
        <begin position="355"/>
        <end position="377"/>
    </location>
</feature>
<reference evidence="7" key="1">
    <citation type="journal article" date="2014" name="Gene">
        <title>The genetic structure of the A mating-type locus of Lentinula edodes.</title>
        <authorList>
            <person name="Au C.H."/>
            <person name="Wong M.C."/>
            <person name="Bao D."/>
            <person name="Zhang M."/>
            <person name="Song C."/>
            <person name="Song W."/>
            <person name="Law P.T."/>
            <person name="Kues U."/>
            <person name="Kwan H.S."/>
        </authorList>
    </citation>
    <scope>NUCLEOTIDE SEQUENCE</scope>
    <source>
        <strain evidence="7">L54B</strain>
    </source>
</reference>
<dbReference type="Pfam" id="PF05920">
    <property type="entry name" value="Homeobox_KN"/>
    <property type="match status" value="1"/>
</dbReference>
<evidence type="ECO:0000313" key="7">
    <source>
        <dbReference type="EMBL" id="AEN14456.1"/>
    </source>
</evidence>
<evidence type="ECO:0000256" key="3">
    <source>
        <dbReference type="ARBA" id="ARBA00023155"/>
    </source>
</evidence>
<dbReference type="GO" id="GO:0005634">
    <property type="term" value="C:nucleus"/>
    <property type="evidence" value="ECO:0007669"/>
    <property type="project" value="TreeGrafter"/>
</dbReference>
<dbReference type="InterPro" id="IPR009057">
    <property type="entry name" value="Homeodomain-like_sf"/>
</dbReference>
<feature type="compositionally biased region" description="Low complexity" evidence="5">
    <location>
        <begin position="615"/>
        <end position="647"/>
    </location>
</feature>
<feature type="region of interest" description="Disordered" evidence="5">
    <location>
        <begin position="191"/>
        <end position="217"/>
    </location>
</feature>
<gene>
    <name evidence="7" type="primary">a1</name>
</gene>
<dbReference type="AlphaFoldDB" id="G9FIM2"/>
<dbReference type="GO" id="GO:0000987">
    <property type="term" value="F:cis-regulatory region sequence-specific DNA binding"/>
    <property type="evidence" value="ECO:0007669"/>
    <property type="project" value="TreeGrafter"/>
</dbReference>
<keyword evidence="2 7" id="KW-0238">DNA-binding</keyword>
<feature type="region of interest" description="Disordered" evidence="5">
    <location>
        <begin position="549"/>
        <end position="661"/>
    </location>
</feature>
<feature type="region of interest" description="Disordered" evidence="5">
    <location>
        <begin position="94"/>
        <end position="128"/>
    </location>
</feature>
<organism evidence="7">
    <name type="scientific">Lentinula edodes</name>
    <name type="common">Shiitake mushroom</name>
    <name type="synonym">Lentinus edodes</name>
    <dbReference type="NCBI Taxonomy" id="5353"/>
    <lineage>
        <taxon>Eukaryota</taxon>
        <taxon>Fungi</taxon>
        <taxon>Dikarya</taxon>
        <taxon>Basidiomycota</taxon>
        <taxon>Agaricomycotina</taxon>
        <taxon>Agaricomycetes</taxon>
        <taxon>Agaricomycetidae</taxon>
        <taxon>Agaricales</taxon>
        <taxon>Marasmiineae</taxon>
        <taxon>Omphalotaceae</taxon>
        <taxon>Lentinula</taxon>
    </lineage>
</organism>
<dbReference type="EMBL" id="JN129272">
    <property type="protein sequence ID" value="AEN14456.1"/>
    <property type="molecule type" value="Genomic_DNA"/>
</dbReference>
<feature type="compositionally biased region" description="Low complexity" evidence="5">
    <location>
        <begin position="103"/>
        <end position="128"/>
    </location>
</feature>
<feature type="compositionally biased region" description="Low complexity" evidence="5">
    <location>
        <begin position="434"/>
        <end position="450"/>
    </location>
</feature>
<keyword evidence="4" id="KW-0539">Nucleus</keyword>
<proteinExistence type="inferred from homology"/>
<accession>G9FIM2</accession>
<feature type="compositionally biased region" description="Low complexity" evidence="5">
    <location>
        <begin position="786"/>
        <end position="813"/>
    </location>
</feature>
<dbReference type="PANTHER" id="PTHR14596:SF72">
    <property type="entry name" value="ZINC FINGER PROTEIN MSN2-RELATED"/>
    <property type="match status" value="1"/>
</dbReference>
<dbReference type="InterPro" id="IPR001356">
    <property type="entry name" value="HD"/>
</dbReference>
<feature type="region of interest" description="Disordered" evidence="5">
    <location>
        <begin position="316"/>
        <end position="463"/>
    </location>
</feature>
<feature type="region of interest" description="Disordered" evidence="5">
    <location>
        <begin position="786"/>
        <end position="826"/>
    </location>
</feature>
<dbReference type="CDD" id="cd00086">
    <property type="entry name" value="homeodomain"/>
    <property type="match status" value="1"/>
</dbReference>
<feature type="compositionally biased region" description="Low complexity" evidence="5">
    <location>
        <begin position="396"/>
        <end position="409"/>
    </location>
</feature>
<dbReference type="GO" id="GO:0042594">
    <property type="term" value="P:response to starvation"/>
    <property type="evidence" value="ECO:0007669"/>
    <property type="project" value="TreeGrafter"/>
</dbReference>
<dbReference type="PANTHER" id="PTHR14596">
    <property type="entry name" value="ZINC FINGER PROTEIN"/>
    <property type="match status" value="1"/>
</dbReference>
<keyword evidence="3 7" id="KW-0371">Homeobox</keyword>
<name>G9FIM2_LENED</name>
<feature type="compositionally biased region" description="Acidic residues" evidence="5">
    <location>
        <begin position="336"/>
        <end position="345"/>
    </location>
</feature>
<dbReference type="SUPFAM" id="SSF46689">
    <property type="entry name" value="Homeodomain-like"/>
    <property type="match status" value="1"/>
</dbReference>